<evidence type="ECO:0000256" key="1">
    <source>
        <dbReference type="ARBA" id="ARBA00023015"/>
    </source>
</evidence>
<evidence type="ECO:0000259" key="6">
    <source>
        <dbReference type="PROSITE" id="PS50110"/>
    </source>
</evidence>
<keyword evidence="1" id="KW-0805">Transcription regulation</keyword>
<dbReference type="GO" id="GO:0000160">
    <property type="term" value="P:phosphorelay signal transduction system"/>
    <property type="evidence" value="ECO:0007669"/>
    <property type="project" value="InterPro"/>
</dbReference>
<sequence>MRLLLIEDEPDSLMGMKKAIDSLYNVEVELHTSNNAEDAREVIFKHYPELIITDIMLPGISGLDLIEEVVNKDYQPKVIIVSGFDDFEYARRSIRFGAVDYLLKPYSTKEFTEKVNRTLSMIKEEKELLQYTEQQKTFAEIGTRSMRDNYLVEFCLKRTPLEEHLYHRLCLWNIDWIVNKSFSLLIFDVNGYPDGKPFTEENQLKTFVIGNIMQDVIQDHMHSLLFKDTKNRWVLLTTIEDAEEIARSIHKKVKEYQKIELAIGISTKVSSFEEMHAAYSSTLKEFQISSLTNREDYVKSNHLMSTDLTTANHLASLVINKDEESIRQVVKVFFQQVILLDGLESRDDITRKTLNYLSQILASISEKTSKELKDIPMSVWEKVDECTTLEEYEEVLSEYLTSVGHEVSTHATNSIIERAIQIIHSNYMENLSLQMIADELSLHPVWLSQLFKKETGQTYMDFLTETRINKAKTLLRETSMKVYEIAESVGYQNLQHFGTIFKKRTSQTPKEYRYGK</sequence>
<dbReference type="PROSITE" id="PS00041">
    <property type="entry name" value="HTH_ARAC_FAMILY_1"/>
    <property type="match status" value="1"/>
</dbReference>
<dbReference type="InterPro" id="IPR020449">
    <property type="entry name" value="Tscrpt_reg_AraC-type_HTH"/>
</dbReference>
<comment type="caution">
    <text evidence="7">The sequence shown here is derived from an EMBL/GenBank/DDBJ whole genome shotgun (WGS) entry which is preliminary data.</text>
</comment>
<dbReference type="PANTHER" id="PTHR43280">
    <property type="entry name" value="ARAC-FAMILY TRANSCRIPTIONAL REGULATOR"/>
    <property type="match status" value="1"/>
</dbReference>
<keyword evidence="4" id="KW-0597">Phosphoprotein</keyword>
<dbReference type="Pfam" id="PF00072">
    <property type="entry name" value="Response_reg"/>
    <property type="match status" value="1"/>
</dbReference>
<dbReference type="Proteomes" id="UP000078534">
    <property type="component" value="Unassembled WGS sequence"/>
</dbReference>
<feature type="domain" description="Response regulatory" evidence="6">
    <location>
        <begin position="2"/>
        <end position="119"/>
    </location>
</feature>
<dbReference type="InterPro" id="IPR009057">
    <property type="entry name" value="Homeodomain-like_sf"/>
</dbReference>
<dbReference type="SMART" id="SM00342">
    <property type="entry name" value="HTH_ARAC"/>
    <property type="match status" value="1"/>
</dbReference>
<evidence type="ECO:0000259" key="5">
    <source>
        <dbReference type="PROSITE" id="PS01124"/>
    </source>
</evidence>
<dbReference type="SUPFAM" id="SSF46689">
    <property type="entry name" value="Homeodomain-like"/>
    <property type="match status" value="2"/>
</dbReference>
<evidence type="ECO:0000313" key="8">
    <source>
        <dbReference type="Proteomes" id="UP000078534"/>
    </source>
</evidence>
<dbReference type="EMBL" id="LWSG01000001">
    <property type="protein sequence ID" value="OAS89019.1"/>
    <property type="molecule type" value="Genomic_DNA"/>
</dbReference>
<reference evidence="8" key="1">
    <citation type="submission" date="2016-04" db="EMBL/GenBank/DDBJ databases">
        <authorList>
            <person name="Lyu Z."/>
            <person name="Lyu W."/>
        </authorList>
    </citation>
    <scope>NUCLEOTIDE SEQUENCE [LARGE SCALE GENOMIC DNA]</scope>
    <source>
        <strain evidence="8">C44</strain>
    </source>
</reference>
<gene>
    <name evidence="7" type="ORF">A6K24_00160</name>
</gene>
<dbReference type="GO" id="GO:0003700">
    <property type="term" value="F:DNA-binding transcription factor activity"/>
    <property type="evidence" value="ECO:0007669"/>
    <property type="project" value="InterPro"/>
</dbReference>
<dbReference type="Gene3D" id="1.10.10.60">
    <property type="entry name" value="Homeodomain-like"/>
    <property type="match status" value="2"/>
</dbReference>
<dbReference type="Pfam" id="PF12833">
    <property type="entry name" value="HTH_18"/>
    <property type="match status" value="1"/>
</dbReference>
<keyword evidence="8" id="KW-1185">Reference proteome</keyword>
<dbReference type="PROSITE" id="PS01124">
    <property type="entry name" value="HTH_ARAC_FAMILY_2"/>
    <property type="match status" value="1"/>
</dbReference>
<accession>A0A179T761</accession>
<evidence type="ECO:0000256" key="3">
    <source>
        <dbReference type="ARBA" id="ARBA00023163"/>
    </source>
</evidence>
<dbReference type="SUPFAM" id="SSF52172">
    <property type="entry name" value="CheY-like"/>
    <property type="match status" value="1"/>
</dbReference>
<dbReference type="InterPro" id="IPR018062">
    <property type="entry name" value="HTH_AraC-typ_CS"/>
</dbReference>
<dbReference type="PRINTS" id="PR00032">
    <property type="entry name" value="HTHARAC"/>
</dbReference>
<dbReference type="GO" id="GO:0043565">
    <property type="term" value="F:sequence-specific DNA binding"/>
    <property type="evidence" value="ECO:0007669"/>
    <property type="project" value="InterPro"/>
</dbReference>
<dbReference type="PROSITE" id="PS50110">
    <property type="entry name" value="RESPONSE_REGULATORY"/>
    <property type="match status" value="1"/>
</dbReference>
<dbReference type="CDD" id="cd17536">
    <property type="entry name" value="REC_YesN-like"/>
    <property type="match status" value="1"/>
</dbReference>
<name>A0A179T761_9BACI</name>
<organism evidence="7 8">
    <name type="scientific">Metabacillus litoralis</name>
    <dbReference type="NCBI Taxonomy" id="152268"/>
    <lineage>
        <taxon>Bacteria</taxon>
        <taxon>Bacillati</taxon>
        <taxon>Bacillota</taxon>
        <taxon>Bacilli</taxon>
        <taxon>Bacillales</taxon>
        <taxon>Bacillaceae</taxon>
        <taxon>Metabacillus</taxon>
    </lineage>
</organism>
<dbReference type="AlphaFoldDB" id="A0A179T761"/>
<dbReference type="RefSeq" id="WP_066323645.1">
    <property type="nucleotide sequence ID" value="NZ_LWSG01000001.1"/>
</dbReference>
<protein>
    <recommendedName>
        <fullName evidence="9">Response regulator</fullName>
    </recommendedName>
</protein>
<evidence type="ECO:0000256" key="4">
    <source>
        <dbReference type="PROSITE-ProRule" id="PRU00169"/>
    </source>
</evidence>
<dbReference type="InterPro" id="IPR018060">
    <property type="entry name" value="HTH_AraC"/>
</dbReference>
<dbReference type="Gene3D" id="3.40.50.2300">
    <property type="match status" value="1"/>
</dbReference>
<feature type="domain" description="HTH araC/xylS-type" evidence="5">
    <location>
        <begin position="417"/>
        <end position="515"/>
    </location>
</feature>
<feature type="modified residue" description="4-aspartylphosphate" evidence="4">
    <location>
        <position position="54"/>
    </location>
</feature>
<dbReference type="InterPro" id="IPR011006">
    <property type="entry name" value="CheY-like_superfamily"/>
</dbReference>
<evidence type="ECO:0000313" key="7">
    <source>
        <dbReference type="EMBL" id="OAS89019.1"/>
    </source>
</evidence>
<evidence type="ECO:0000256" key="2">
    <source>
        <dbReference type="ARBA" id="ARBA00023125"/>
    </source>
</evidence>
<dbReference type="PANTHER" id="PTHR43280:SF28">
    <property type="entry name" value="HTH-TYPE TRANSCRIPTIONAL ACTIVATOR RHAS"/>
    <property type="match status" value="1"/>
</dbReference>
<dbReference type="InterPro" id="IPR001789">
    <property type="entry name" value="Sig_transdc_resp-reg_receiver"/>
</dbReference>
<dbReference type="SMART" id="SM00448">
    <property type="entry name" value="REC"/>
    <property type="match status" value="1"/>
</dbReference>
<evidence type="ECO:0008006" key="9">
    <source>
        <dbReference type="Google" id="ProtNLM"/>
    </source>
</evidence>
<dbReference type="STRING" id="152268.A6K24_00160"/>
<keyword evidence="3" id="KW-0804">Transcription</keyword>
<keyword evidence="2" id="KW-0238">DNA-binding</keyword>
<proteinExistence type="predicted"/>